<name>A0A4S2H4E6_9PROT</name>
<keyword evidence="4" id="KW-1185">Reference proteome</keyword>
<dbReference type="Gene3D" id="1.20.1640.10">
    <property type="entry name" value="Multidrug efflux transporter AcrB transmembrane domain"/>
    <property type="match status" value="2"/>
</dbReference>
<dbReference type="RefSeq" id="WP_135994902.1">
    <property type="nucleotide sequence ID" value="NZ_CP071057.1"/>
</dbReference>
<evidence type="ECO:0000313" key="4">
    <source>
        <dbReference type="Proteomes" id="UP000308054"/>
    </source>
</evidence>
<feature type="transmembrane region" description="Helical" evidence="2">
    <location>
        <begin position="917"/>
        <end position="937"/>
    </location>
</feature>
<dbReference type="GO" id="GO:0042910">
    <property type="term" value="F:xenobiotic transmembrane transporter activity"/>
    <property type="evidence" value="ECO:0007669"/>
    <property type="project" value="TreeGrafter"/>
</dbReference>
<dbReference type="GO" id="GO:0005886">
    <property type="term" value="C:plasma membrane"/>
    <property type="evidence" value="ECO:0007669"/>
    <property type="project" value="TreeGrafter"/>
</dbReference>
<feature type="transmembrane region" description="Helical" evidence="2">
    <location>
        <begin position="543"/>
        <end position="569"/>
    </location>
</feature>
<feature type="region of interest" description="Disordered" evidence="1">
    <location>
        <begin position="1065"/>
        <end position="1087"/>
    </location>
</feature>
<evidence type="ECO:0000256" key="2">
    <source>
        <dbReference type="SAM" id="Phobius"/>
    </source>
</evidence>
<dbReference type="OrthoDB" id="174266at2"/>
<dbReference type="InterPro" id="IPR027463">
    <property type="entry name" value="AcrB_DN_DC_subdom"/>
</dbReference>
<protein>
    <submittedName>
        <fullName evidence="3">Efflux RND transporter permease subunit</fullName>
    </submittedName>
</protein>
<keyword evidence="2" id="KW-0472">Membrane</keyword>
<gene>
    <name evidence="3" type="ORF">E5163_04580</name>
</gene>
<dbReference type="SUPFAM" id="SSF82866">
    <property type="entry name" value="Multidrug efflux transporter AcrB transmembrane domain"/>
    <property type="match status" value="2"/>
</dbReference>
<sequence length="1087" mass="116689">MDDDQHKGRPRSISGNPGFPGAGLIGWFVRNPVAANLLMLLFLLGGAFTAATMRTEVFPTLSPDVIQVAVIYPGATPEEVEESITRRIEEAVLGLEGVDRVRSVASEGRGTVTVELLDFADTQTVKDDVETAVDSLLDFPPEDAEEPQVRVPQPSTTILTLALTGPVTERALREAGEQAERELLSRGDVTSVRLRGVRSYEISIDVSEEDLRRYALSFDEVAATVRASSIDLSGGEMRTQGGEILLRTDARRETGAQFAEIILRSNPDGTRVRLGDVAEISDGFQDEPLISLFDGEPAVFVDVITQGNEDLLAVRAATMAWLQETSLPPGVHAEVSTDESDVFVDRISLLARNAILGFTLVFLLLVLMLDLRLAFWVAMGVPISFLGGFALFGTVGVTLNFITTFGLIVVLGIVVDDAIVVGENTDREMSKGLADDKAAVAGVTGVAAPVLVGVLTTMAAFGPLIFSGGEFGEIVRPIPIVVICILAVSLVEAFLILPAHLSHGGNWSRGPLARLQDAVAAGLARFSDGPLYSWARFAGRMRYLVAAAGIAIIVGVFSLVATGVVRFVFFPSIEAEDITADLRLPDGAPFEATERATRQLVAAAESLAAEYEEQGQPIIRSIATVIGGRTSLFGGPGTTQNTIVASNLAQLRVQLVPAAERTISSSEIERLWRERAGRLPGVEQLTIVSSAGPQDADIAYEMSHPDDATLERAAARLAEEVALIEGVQEIDDGFDLGKRQLNFTLTPAGEAAGLRPADIARQVRQSFFGEEVQRFQRGSDEVKVYVRYPEAQRNDLARLGQFRVRTPDGGAIPLSVAAVVTETRGYTEIERVDGRRIIELTADVDEAVITPGNARERVEAEILPQLVQDFPRLDWRLAGAGREQQEDFASLQRGLMVAVLIMYALLATQLRSYIQPVVILIAVPFGAAGAVLGHLLLGYDLSFPSIFGVVALSGVVVNASIVLIDRYNQNLGLEMDFPEAIAEATARRFRPVLITTLTTALGLLPIITETSPQAQFLIPMAVSLGAGLLFAATLILSMLPAFVLIVEDIRGRSRARDVAVRAYGGEIEPRESGETDAARSGRTGPSG</sequence>
<feature type="transmembrane region" description="Helical" evidence="2">
    <location>
        <begin position="349"/>
        <end position="367"/>
    </location>
</feature>
<dbReference type="AlphaFoldDB" id="A0A4S2H4E6"/>
<dbReference type="EMBL" id="SRXW01000001">
    <property type="protein sequence ID" value="TGY90403.1"/>
    <property type="molecule type" value="Genomic_DNA"/>
</dbReference>
<feature type="transmembrane region" description="Helical" evidence="2">
    <location>
        <begin position="440"/>
        <end position="466"/>
    </location>
</feature>
<dbReference type="Gene3D" id="3.30.70.1320">
    <property type="entry name" value="Multidrug efflux transporter AcrB pore domain like"/>
    <property type="match status" value="1"/>
</dbReference>
<dbReference type="Proteomes" id="UP000308054">
    <property type="component" value="Unassembled WGS sequence"/>
</dbReference>
<dbReference type="SUPFAM" id="SSF82714">
    <property type="entry name" value="Multidrug efflux transporter AcrB TolC docking domain, DN and DC subdomains"/>
    <property type="match status" value="2"/>
</dbReference>
<feature type="transmembrane region" description="Helical" evidence="2">
    <location>
        <begin position="478"/>
        <end position="499"/>
    </location>
</feature>
<keyword evidence="2" id="KW-0812">Transmembrane</keyword>
<feature type="transmembrane region" description="Helical" evidence="2">
    <location>
        <begin position="33"/>
        <end position="53"/>
    </location>
</feature>
<organism evidence="3 4">
    <name type="scientific">Marinicauda algicola</name>
    <dbReference type="NCBI Taxonomy" id="2029849"/>
    <lineage>
        <taxon>Bacteria</taxon>
        <taxon>Pseudomonadati</taxon>
        <taxon>Pseudomonadota</taxon>
        <taxon>Alphaproteobacteria</taxon>
        <taxon>Maricaulales</taxon>
        <taxon>Maricaulaceae</taxon>
        <taxon>Marinicauda</taxon>
    </lineage>
</organism>
<dbReference type="Pfam" id="PF00873">
    <property type="entry name" value="ACR_tran"/>
    <property type="match status" value="1"/>
</dbReference>
<dbReference type="PANTHER" id="PTHR32063">
    <property type="match status" value="1"/>
</dbReference>
<dbReference type="Gene3D" id="3.30.70.1440">
    <property type="entry name" value="Multidrug efflux transporter AcrB pore domain"/>
    <property type="match status" value="1"/>
</dbReference>
<dbReference type="InterPro" id="IPR001036">
    <property type="entry name" value="Acrflvin-R"/>
</dbReference>
<reference evidence="3 4" key="1">
    <citation type="journal article" date="2017" name="Int. J. Syst. Evol. Microbiol.">
        <title>Marinicauda algicola sp. nov., isolated from a marine red alga Rhodosorus marinus.</title>
        <authorList>
            <person name="Jeong S.E."/>
            <person name="Jeon S.H."/>
            <person name="Chun B.H."/>
            <person name="Kim D.W."/>
            <person name="Jeon C.O."/>
        </authorList>
    </citation>
    <scope>NUCLEOTIDE SEQUENCE [LARGE SCALE GENOMIC DNA]</scope>
    <source>
        <strain evidence="3 4">JCM 31718</strain>
    </source>
</reference>
<accession>A0A4S2H4E6</accession>
<feature type="compositionally biased region" description="Basic and acidic residues" evidence="1">
    <location>
        <begin position="1067"/>
        <end position="1079"/>
    </location>
</feature>
<evidence type="ECO:0000256" key="1">
    <source>
        <dbReference type="SAM" id="MobiDB-lite"/>
    </source>
</evidence>
<feature type="transmembrane region" description="Helical" evidence="2">
    <location>
        <begin position="991"/>
        <end position="1008"/>
    </location>
</feature>
<dbReference type="Gene3D" id="3.30.70.1430">
    <property type="entry name" value="Multidrug efflux transporter AcrB pore domain"/>
    <property type="match status" value="2"/>
</dbReference>
<keyword evidence="2" id="KW-1133">Transmembrane helix</keyword>
<feature type="transmembrane region" description="Helical" evidence="2">
    <location>
        <begin position="401"/>
        <end position="420"/>
    </location>
</feature>
<feature type="transmembrane region" description="Helical" evidence="2">
    <location>
        <begin position="943"/>
        <end position="964"/>
    </location>
</feature>
<feature type="transmembrane region" description="Helical" evidence="2">
    <location>
        <begin position="1020"/>
        <end position="1046"/>
    </location>
</feature>
<feature type="transmembrane region" description="Helical" evidence="2">
    <location>
        <begin position="891"/>
        <end position="910"/>
    </location>
</feature>
<comment type="caution">
    <text evidence="3">The sequence shown here is derived from an EMBL/GenBank/DDBJ whole genome shotgun (WGS) entry which is preliminary data.</text>
</comment>
<dbReference type="Gene3D" id="3.30.2090.10">
    <property type="entry name" value="Multidrug efflux transporter AcrB TolC docking domain, DN and DC subdomains"/>
    <property type="match status" value="2"/>
</dbReference>
<dbReference type="SUPFAM" id="SSF82693">
    <property type="entry name" value="Multidrug efflux transporter AcrB pore domain, PN1, PN2, PC1 and PC2 subdomains"/>
    <property type="match status" value="2"/>
</dbReference>
<dbReference type="PRINTS" id="PR00702">
    <property type="entry name" value="ACRIFLAVINRP"/>
</dbReference>
<dbReference type="PANTHER" id="PTHR32063:SF33">
    <property type="entry name" value="RND SUPERFAMILY EFFLUX PUMP PERMEASE COMPONENT"/>
    <property type="match status" value="1"/>
</dbReference>
<proteinExistence type="predicted"/>
<evidence type="ECO:0000313" key="3">
    <source>
        <dbReference type="EMBL" id="TGY90403.1"/>
    </source>
</evidence>